<evidence type="ECO:0000313" key="16">
    <source>
        <dbReference type="EMBL" id="QGG80383.1"/>
    </source>
</evidence>
<feature type="domain" description="3-hydroxyacyl-CoA dehydrogenase NAD binding" evidence="15">
    <location>
        <begin position="289"/>
        <end position="467"/>
    </location>
</feature>
<dbReference type="InterPro" id="IPR006108">
    <property type="entry name" value="3HC_DH_C"/>
</dbReference>
<reference evidence="16 17" key="1">
    <citation type="submission" date="2019-11" db="EMBL/GenBank/DDBJ databases">
        <authorList>
            <person name="Khan S.A."/>
            <person name="Jeon C.O."/>
            <person name="Chun B.H."/>
        </authorList>
    </citation>
    <scope>NUCLEOTIDE SEQUENCE [LARGE SCALE GENOMIC DNA]</scope>
    <source>
        <strain evidence="16 17">IMCC 1097</strain>
    </source>
</reference>
<dbReference type="PANTHER" id="PTHR43612:SF3">
    <property type="entry name" value="TRIFUNCTIONAL ENZYME SUBUNIT ALPHA, MITOCHONDRIAL"/>
    <property type="match status" value="1"/>
</dbReference>
<evidence type="ECO:0000256" key="5">
    <source>
        <dbReference type="ARBA" id="ARBA00022832"/>
    </source>
</evidence>
<keyword evidence="9" id="KW-0443">Lipid metabolism</keyword>
<keyword evidence="16" id="KW-0413">Isomerase</keyword>
<dbReference type="KEGG" id="llp:GH975_07290"/>
<dbReference type="SUPFAM" id="SSF48179">
    <property type="entry name" value="6-phosphogluconate dehydrogenase C-terminal domain-like"/>
    <property type="match status" value="2"/>
</dbReference>
<accession>A0A5Q2QAU7</accession>
<keyword evidence="8" id="KW-0520">NAD</keyword>
<dbReference type="PANTHER" id="PTHR43612">
    <property type="entry name" value="TRIFUNCTIONAL ENZYME SUBUNIT ALPHA"/>
    <property type="match status" value="1"/>
</dbReference>
<dbReference type="Gene3D" id="3.40.50.720">
    <property type="entry name" value="NAD(P)-binding Rossmann-like Domain"/>
    <property type="match status" value="1"/>
</dbReference>
<dbReference type="InterPro" id="IPR018376">
    <property type="entry name" value="Enoyl-CoA_hyd/isom_CS"/>
</dbReference>
<comment type="similarity">
    <text evidence="3">In the N-terminal section; belongs to the enoyl-CoA hydratase/isomerase family.</text>
</comment>
<organism evidence="16 17">
    <name type="scientific">Litorivicinus lipolyticus</name>
    <dbReference type="NCBI Taxonomy" id="418701"/>
    <lineage>
        <taxon>Bacteria</taxon>
        <taxon>Pseudomonadati</taxon>
        <taxon>Pseudomonadota</taxon>
        <taxon>Gammaproteobacteria</taxon>
        <taxon>Oceanospirillales</taxon>
        <taxon>Litorivicinaceae</taxon>
        <taxon>Litorivicinus</taxon>
    </lineage>
</organism>
<evidence type="ECO:0000256" key="7">
    <source>
        <dbReference type="ARBA" id="ARBA00023002"/>
    </source>
</evidence>
<dbReference type="Gene3D" id="3.90.226.10">
    <property type="entry name" value="2-enoyl-CoA Hydratase, Chain A, domain 1"/>
    <property type="match status" value="1"/>
</dbReference>
<dbReference type="InterPro" id="IPR036291">
    <property type="entry name" value="NAD(P)-bd_dom_sf"/>
</dbReference>
<dbReference type="Gene3D" id="1.10.1040.50">
    <property type="match status" value="1"/>
</dbReference>
<dbReference type="Pfam" id="PF00725">
    <property type="entry name" value="3HCDH"/>
    <property type="match status" value="1"/>
</dbReference>
<keyword evidence="7 16" id="KW-0560">Oxidoreductase</keyword>
<dbReference type="Proteomes" id="UP000388235">
    <property type="component" value="Chromosome"/>
</dbReference>
<comment type="pathway">
    <text evidence="1">Lipid metabolism; fatty acid beta-oxidation.</text>
</comment>
<dbReference type="RefSeq" id="WP_153713887.1">
    <property type="nucleotide sequence ID" value="NZ_CP045871.1"/>
</dbReference>
<dbReference type="PROSITE" id="PS00166">
    <property type="entry name" value="ENOYL_COA_HYDRATASE"/>
    <property type="match status" value="1"/>
</dbReference>
<dbReference type="InterPro" id="IPR029045">
    <property type="entry name" value="ClpP/crotonase-like_dom_sf"/>
</dbReference>
<evidence type="ECO:0000256" key="13">
    <source>
        <dbReference type="RuleBase" id="RU003707"/>
    </source>
</evidence>
<evidence type="ECO:0000256" key="12">
    <source>
        <dbReference type="ARBA" id="ARBA00049556"/>
    </source>
</evidence>
<name>A0A5Q2QAU7_9GAMM</name>
<dbReference type="InterPro" id="IPR006180">
    <property type="entry name" value="3-OHacyl-CoA_DH_CS"/>
</dbReference>
<dbReference type="FunFam" id="3.40.50.720:FF:000009">
    <property type="entry name" value="Fatty oxidation complex, alpha subunit"/>
    <property type="match status" value="1"/>
</dbReference>
<dbReference type="AlphaFoldDB" id="A0A5Q2QAU7"/>
<comment type="similarity">
    <text evidence="13">Belongs to the enoyl-CoA hydratase/isomerase family.</text>
</comment>
<dbReference type="InterPro" id="IPR050136">
    <property type="entry name" value="FA_oxidation_alpha_subunit"/>
</dbReference>
<keyword evidence="5" id="KW-0276">Fatty acid metabolism</keyword>
<dbReference type="InterPro" id="IPR006176">
    <property type="entry name" value="3-OHacyl-CoA_DH_NAD-bd"/>
</dbReference>
<keyword evidence="10 16" id="KW-0456">Lyase</keyword>
<dbReference type="SUPFAM" id="SSF51735">
    <property type="entry name" value="NAD(P)-binding Rossmann-fold domains"/>
    <property type="match status" value="1"/>
</dbReference>
<dbReference type="GO" id="GO:0004300">
    <property type="term" value="F:enoyl-CoA hydratase activity"/>
    <property type="evidence" value="ECO:0007669"/>
    <property type="project" value="UniProtKB-EC"/>
</dbReference>
<dbReference type="Pfam" id="PF02737">
    <property type="entry name" value="3HCDH_N"/>
    <property type="match status" value="1"/>
</dbReference>
<evidence type="ECO:0000259" key="15">
    <source>
        <dbReference type="Pfam" id="PF02737"/>
    </source>
</evidence>
<dbReference type="CDD" id="cd06558">
    <property type="entry name" value="crotonase-like"/>
    <property type="match status" value="1"/>
</dbReference>
<keyword evidence="6" id="KW-0442">Lipid degradation</keyword>
<dbReference type="GO" id="GO:0016853">
    <property type="term" value="F:isomerase activity"/>
    <property type="evidence" value="ECO:0007669"/>
    <property type="project" value="UniProtKB-KW"/>
</dbReference>
<dbReference type="GO" id="GO:0016509">
    <property type="term" value="F:long-chain (3S)-3-hydroxyacyl-CoA dehydrogenase (NAD+) activity"/>
    <property type="evidence" value="ECO:0007669"/>
    <property type="project" value="TreeGrafter"/>
</dbReference>
<evidence type="ECO:0000256" key="4">
    <source>
        <dbReference type="ARBA" id="ARBA00012076"/>
    </source>
</evidence>
<protein>
    <recommendedName>
        <fullName evidence="4">enoyl-CoA hydratase</fullName>
        <ecNumber evidence="4">4.2.1.17</ecNumber>
    </recommendedName>
</protein>
<dbReference type="OrthoDB" id="5389341at2"/>
<evidence type="ECO:0000256" key="3">
    <source>
        <dbReference type="ARBA" id="ARBA00008750"/>
    </source>
</evidence>
<dbReference type="GO" id="GO:0006635">
    <property type="term" value="P:fatty acid beta-oxidation"/>
    <property type="evidence" value="ECO:0007669"/>
    <property type="project" value="UniProtKB-UniPathway"/>
</dbReference>
<evidence type="ECO:0000256" key="9">
    <source>
        <dbReference type="ARBA" id="ARBA00023098"/>
    </source>
</evidence>
<keyword evidence="17" id="KW-1185">Reference proteome</keyword>
<dbReference type="EMBL" id="CP045871">
    <property type="protein sequence ID" value="QGG80383.1"/>
    <property type="molecule type" value="Genomic_DNA"/>
</dbReference>
<keyword evidence="11" id="KW-0511">Multifunctional enzyme</keyword>
<comment type="catalytic activity">
    <reaction evidence="12">
        <text>a (3S)-3-hydroxyacyl-CoA + NAD(+) = a 3-oxoacyl-CoA + NADH + H(+)</text>
        <dbReference type="Rhea" id="RHEA:22432"/>
        <dbReference type="ChEBI" id="CHEBI:15378"/>
        <dbReference type="ChEBI" id="CHEBI:57318"/>
        <dbReference type="ChEBI" id="CHEBI:57540"/>
        <dbReference type="ChEBI" id="CHEBI:57945"/>
        <dbReference type="ChEBI" id="CHEBI:90726"/>
        <dbReference type="EC" id="1.1.1.35"/>
    </reaction>
</comment>
<sequence>MNTVQLTAGADRWVMTLNQPKVNVLGEQLINDLDAAITCVEADPKRLLIVQSAHKDFVLGADINAFLVWFSDDAAVVKARIADTQRVFDRFARLPSIVVARMSGFALGGGYELALAADYRVADSSARVGLPEVTLGLCPGWGGTVRSSRLLGAKAATDFVLSGRPVKAASALECGLLDAIADTDDAFEAFVSGELSPTRMTDLGAVTRPEPVTTVDPVPGQLAQASISRLMAKAQLLDLRAAQDAEVDAFVALAQSGEAHALIQRYLNDQATKRAARKAAQGGVPATRVAVLGAGIMGAGIAWQCAVSGMAVVVKDIQAEALDAARHEMQRLGAGQIKKQRMSDEQVAAVQARVSYDLAIEAIGDCDLVIEAVTERADIKTAVLQQAEAAVAASALVTSNTSTLAITGLAQGMLRPAQFGGLHFFNPVPVMPLVEVIVGKDTAAATTANLVATATALGKRAVVVQDCPGFLVNRVLFPYLNAFDTMLALGQSVERVDQTMAEFGWPMGPGFLADVIGIDTCVHASDVMAAAFPDRMTPPPLSSLRVLHQRGQLGQKSGRGFYHYAPAANGRLERGQPADLELGLPVQEPMESADILGLMMAPMIEELARCVSEGVIESAAVADCACLMGLGFPAYHGGPLYWAHANGFWDGRTDALALAAREFY</sequence>
<dbReference type="EC" id="4.2.1.17" evidence="4"/>
<evidence type="ECO:0000259" key="14">
    <source>
        <dbReference type="Pfam" id="PF00725"/>
    </source>
</evidence>
<evidence type="ECO:0000256" key="1">
    <source>
        <dbReference type="ARBA" id="ARBA00005005"/>
    </source>
</evidence>
<gene>
    <name evidence="16" type="primary">fadB</name>
    <name evidence="16" type="ORF">GH975_07290</name>
</gene>
<evidence type="ECO:0000313" key="17">
    <source>
        <dbReference type="Proteomes" id="UP000388235"/>
    </source>
</evidence>
<dbReference type="InterPro" id="IPR008927">
    <property type="entry name" value="6-PGluconate_DH-like_C_sf"/>
</dbReference>
<dbReference type="Pfam" id="PF00378">
    <property type="entry name" value="ECH_1"/>
    <property type="match status" value="1"/>
</dbReference>
<evidence type="ECO:0000256" key="8">
    <source>
        <dbReference type="ARBA" id="ARBA00023027"/>
    </source>
</evidence>
<dbReference type="GO" id="GO:0070403">
    <property type="term" value="F:NAD+ binding"/>
    <property type="evidence" value="ECO:0007669"/>
    <property type="project" value="InterPro"/>
</dbReference>
<proteinExistence type="inferred from homology"/>
<dbReference type="InterPro" id="IPR001753">
    <property type="entry name" value="Enoyl-CoA_hydra/iso"/>
</dbReference>
<evidence type="ECO:0000256" key="6">
    <source>
        <dbReference type="ARBA" id="ARBA00022963"/>
    </source>
</evidence>
<dbReference type="SUPFAM" id="SSF52096">
    <property type="entry name" value="ClpP/crotonase"/>
    <property type="match status" value="1"/>
</dbReference>
<evidence type="ECO:0000256" key="10">
    <source>
        <dbReference type="ARBA" id="ARBA00023239"/>
    </source>
</evidence>
<evidence type="ECO:0000256" key="2">
    <source>
        <dbReference type="ARBA" id="ARBA00007005"/>
    </source>
</evidence>
<evidence type="ECO:0000256" key="11">
    <source>
        <dbReference type="ARBA" id="ARBA00023268"/>
    </source>
</evidence>
<dbReference type="PROSITE" id="PS00067">
    <property type="entry name" value="3HCDH"/>
    <property type="match status" value="1"/>
</dbReference>
<comment type="similarity">
    <text evidence="2">In the central section; belongs to the 3-hydroxyacyl-CoA dehydrogenase family.</text>
</comment>
<feature type="domain" description="3-hydroxyacyl-CoA dehydrogenase C-terminal" evidence="14">
    <location>
        <begin position="469"/>
        <end position="564"/>
    </location>
</feature>
<dbReference type="UniPathway" id="UPA00659"/>